<dbReference type="PANTHER" id="PTHR14146:SF0">
    <property type="entry name" value="EXOCYST COMPLEX COMPONENT 4"/>
    <property type="match status" value="1"/>
</dbReference>
<dbReference type="EMBL" id="JAHFXF010000887">
    <property type="protein sequence ID" value="KAG9681358.1"/>
    <property type="molecule type" value="Genomic_DNA"/>
</dbReference>
<evidence type="ECO:0000256" key="3">
    <source>
        <dbReference type="ARBA" id="ARBA00022927"/>
    </source>
</evidence>
<protein>
    <recommendedName>
        <fullName evidence="4">Exocyst complex component Sec8</fullName>
    </recommendedName>
</protein>
<feature type="compositionally biased region" description="Polar residues" evidence="6">
    <location>
        <begin position="9"/>
        <end position="18"/>
    </location>
</feature>
<keyword evidence="1 4" id="KW-0813">Transport</keyword>
<evidence type="ECO:0000256" key="6">
    <source>
        <dbReference type="SAM" id="MobiDB-lite"/>
    </source>
</evidence>
<evidence type="ECO:0000313" key="9">
    <source>
        <dbReference type="EMBL" id="KAG9681358.1"/>
    </source>
</evidence>
<dbReference type="InterPro" id="IPR007191">
    <property type="entry name" value="Sec8_exocyst_N"/>
</dbReference>
<dbReference type="GO" id="GO:0006612">
    <property type="term" value="P:protein targeting to membrane"/>
    <property type="evidence" value="ECO:0007669"/>
    <property type="project" value="UniProtKB-UniRule"/>
</dbReference>
<proteinExistence type="inferred from homology"/>
<dbReference type="GO" id="GO:0006904">
    <property type="term" value="P:vesicle docking involved in exocytosis"/>
    <property type="evidence" value="ECO:0007669"/>
    <property type="project" value="InterPro"/>
</dbReference>
<dbReference type="GO" id="GO:0006893">
    <property type="term" value="P:Golgi to plasma membrane transport"/>
    <property type="evidence" value="ECO:0007669"/>
    <property type="project" value="TreeGrafter"/>
</dbReference>
<organism evidence="9 10">
    <name type="scientific">Aureobasidium melanogenum</name>
    <name type="common">Aureobasidium pullulans var. melanogenum</name>
    <dbReference type="NCBI Taxonomy" id="46634"/>
    <lineage>
        <taxon>Eukaryota</taxon>
        <taxon>Fungi</taxon>
        <taxon>Dikarya</taxon>
        <taxon>Ascomycota</taxon>
        <taxon>Pezizomycotina</taxon>
        <taxon>Dothideomycetes</taxon>
        <taxon>Dothideomycetidae</taxon>
        <taxon>Dothideales</taxon>
        <taxon>Saccotheciaceae</taxon>
        <taxon>Aureobasidium</taxon>
    </lineage>
</organism>
<evidence type="ECO:0000259" key="8">
    <source>
        <dbReference type="Pfam" id="PF20652"/>
    </source>
</evidence>
<feature type="region of interest" description="Disordered" evidence="6">
    <location>
        <begin position="1"/>
        <end position="108"/>
    </location>
</feature>
<name>A0A9P8E698_AURME</name>
<dbReference type="Pfam" id="PF04048">
    <property type="entry name" value="Sec8_N"/>
    <property type="match status" value="1"/>
</dbReference>
<feature type="compositionally biased region" description="Basic and acidic residues" evidence="6">
    <location>
        <begin position="77"/>
        <end position="86"/>
    </location>
</feature>
<reference evidence="9" key="2">
    <citation type="submission" date="2021-08" db="EMBL/GenBank/DDBJ databases">
        <authorList>
            <person name="Gostincar C."/>
            <person name="Sun X."/>
            <person name="Song Z."/>
            <person name="Gunde-Cimerman N."/>
        </authorList>
    </citation>
    <scope>NUCLEOTIDE SEQUENCE</scope>
    <source>
        <strain evidence="9">EXF-9911</strain>
    </source>
</reference>
<feature type="compositionally biased region" description="Basic and acidic residues" evidence="6">
    <location>
        <begin position="29"/>
        <end position="47"/>
    </location>
</feature>
<dbReference type="InterPro" id="IPR039682">
    <property type="entry name" value="Sec8/EXOC4"/>
</dbReference>
<evidence type="ECO:0000256" key="5">
    <source>
        <dbReference type="SAM" id="Coils"/>
    </source>
</evidence>
<dbReference type="AlphaFoldDB" id="A0A9P8E698"/>
<dbReference type="GO" id="GO:0090522">
    <property type="term" value="P:vesicle tethering involved in exocytosis"/>
    <property type="evidence" value="ECO:0007669"/>
    <property type="project" value="UniProtKB-UniRule"/>
</dbReference>
<feature type="non-terminal residue" evidence="9">
    <location>
        <position position="1061"/>
    </location>
</feature>
<evidence type="ECO:0000256" key="1">
    <source>
        <dbReference type="ARBA" id="ARBA00022448"/>
    </source>
</evidence>
<dbReference type="Pfam" id="PF20652">
    <property type="entry name" value="Sec8_C"/>
    <property type="match status" value="1"/>
</dbReference>
<feature type="domain" description="Exocyst complex component Sec8 N-terminal" evidence="7">
    <location>
        <begin position="111"/>
        <end position="250"/>
    </location>
</feature>
<dbReference type="Proteomes" id="UP000779574">
    <property type="component" value="Unassembled WGS sequence"/>
</dbReference>
<reference evidence="9" key="1">
    <citation type="journal article" date="2021" name="J Fungi (Basel)">
        <title>Virulence traits and population genomics of the black yeast Aureobasidium melanogenum.</title>
        <authorList>
            <person name="Cernosa A."/>
            <person name="Sun X."/>
            <person name="Gostincar C."/>
            <person name="Fang C."/>
            <person name="Gunde-Cimerman N."/>
            <person name="Song Z."/>
        </authorList>
    </citation>
    <scope>NUCLEOTIDE SEQUENCE</scope>
    <source>
        <strain evidence="9">EXF-9911</strain>
    </source>
</reference>
<evidence type="ECO:0000256" key="4">
    <source>
        <dbReference type="RuleBase" id="RU367079"/>
    </source>
</evidence>
<feature type="region of interest" description="Disordered" evidence="6">
    <location>
        <begin position="506"/>
        <end position="528"/>
    </location>
</feature>
<dbReference type="GO" id="GO:0000145">
    <property type="term" value="C:exocyst"/>
    <property type="evidence" value="ECO:0007669"/>
    <property type="project" value="UniProtKB-UniRule"/>
</dbReference>
<feature type="coiled-coil region" evidence="5">
    <location>
        <begin position="151"/>
        <end position="210"/>
    </location>
</feature>
<comment type="function">
    <text evidence="4">Component of the exocyst complex involved in the docking of exocytic vesicles with fusion sites on the plasma membrane.</text>
</comment>
<dbReference type="OrthoDB" id="272977at2759"/>
<comment type="caution">
    <text evidence="9">The sequence shown here is derived from an EMBL/GenBank/DDBJ whole genome shotgun (WGS) entry which is preliminary data.</text>
</comment>
<feature type="region of interest" description="Disordered" evidence="6">
    <location>
        <begin position="572"/>
        <end position="591"/>
    </location>
</feature>
<evidence type="ECO:0000313" key="10">
    <source>
        <dbReference type="Proteomes" id="UP000779574"/>
    </source>
</evidence>
<feature type="compositionally biased region" description="Low complexity" evidence="6">
    <location>
        <begin position="87"/>
        <end position="105"/>
    </location>
</feature>
<keyword evidence="2 4" id="KW-0268">Exocytosis</keyword>
<comment type="similarity">
    <text evidence="4">Belongs to the SEC8 family.</text>
</comment>
<keyword evidence="5" id="KW-0175">Coiled coil</keyword>
<dbReference type="InterPro" id="IPR048630">
    <property type="entry name" value="Sec8_M"/>
</dbReference>
<gene>
    <name evidence="9" type="ORF">KCU76_g14558</name>
</gene>
<dbReference type="PANTHER" id="PTHR14146">
    <property type="entry name" value="EXOCYST COMPLEX COMPONENT 4"/>
    <property type="match status" value="1"/>
</dbReference>
<sequence length="1061" mass="119527">MSYMRRPSATPSATSDRAYTNGDGYQYPRRYDLDATSRDHSADERSRSRGPAAGNGYGGLVGGAHDDYVPRVGSPARLERSKRASGEGRAMSRSRSRAASQMRNAENSRQVEEILRYIDRHWGQMANESCVPVKVALQLMDQSSLGLADQYQSFQETHQQLQNALKAIVNQHHQGFNSSIGTFHQIQSSIQSSQQRVRSLKQSLVQAKGNLRTTRPELKAFAQSSQSYDHMLQTLAYIEQLQLMPAKLEAQISEKRFLGAVETLQDALKLMHKPDMEDVGALSDLRVYFSNQEHSITDILIQELHSHLYLKSPYCEERWKQYANRSTTAGTASFEIEGRQLYRFLESFDPSQILTEDTSRNPEADTFSYIQLLVEALDRMSRLDLAVDQIEQRLPVELFRVVERSYTEVEQNYPGVIRGAAKQQHFQLDNINADINQDKKMILEDMLSTLYAKFEAIAEGHRVLHEAIGGILSRQGSHEPALLRSFRELWKLYQSEVRSLLHDHLAASGSPENSSHPEHHHAANVFKPHPRDRNKRLFKLADTDTKSTELTIEKEDLDFILKSSVPGLAATGTTPVAKEAEAEKNEDRSATGHKLLVEPSVFNMGILLPPSLSFLTRLKDIVPPSSEIVTSTLTSFLDDFLMNVFHPQLEEALADMCMAASAESDAFQQDPKWQVRAQKPVFKGTSNFLDLIKAFCMLLDSLPHDQAFSQLVMAQMRIYYDKCYNWYRALVMRPQQNPNEERRPKRSAALAEYNADMRDAVATLLAHEAENADDVQRLMQEQTASLIANVKASPLTDADLIFDRKCLSGLCTLYNSTRWFVAHITQLRHMSASMSNANTSTTSSRHQTRRWTTLISPNPHAAIYLPLDTQSSRDFDAITTSMTDLGSLILRTLHLEMRLQILSGVSRALNTTYLLGQPYNDPDPSILLLSKHLLNFDEDLSLNLPPAQHKLLVLHLAHPASVALTSFTQSIPAMDDPHGIGRMHLNILVLQQVLKDIEASSSLQQAADFWSWFSDSPKDMVEAVKQGELSKQEAKELVRLWGSAKGDVGRVEVEEALRGLD</sequence>
<feature type="compositionally biased region" description="Basic and acidic residues" evidence="6">
    <location>
        <begin position="578"/>
        <end position="590"/>
    </location>
</feature>
<feature type="compositionally biased region" description="Gly residues" evidence="6">
    <location>
        <begin position="53"/>
        <end position="62"/>
    </location>
</feature>
<keyword evidence="3 4" id="KW-0653">Protein transport</keyword>
<feature type="domain" description="Exocyst complex component Sec8 middle helical bundle" evidence="8">
    <location>
        <begin position="361"/>
        <end position="612"/>
    </location>
</feature>
<evidence type="ECO:0000256" key="2">
    <source>
        <dbReference type="ARBA" id="ARBA00022483"/>
    </source>
</evidence>
<accession>A0A9P8E698</accession>
<dbReference type="GO" id="GO:0015031">
    <property type="term" value="P:protein transport"/>
    <property type="evidence" value="ECO:0007669"/>
    <property type="project" value="UniProtKB-KW"/>
</dbReference>
<evidence type="ECO:0000259" key="7">
    <source>
        <dbReference type="Pfam" id="PF04048"/>
    </source>
</evidence>